<evidence type="ECO:0000313" key="10">
    <source>
        <dbReference type="EMBL" id="RXW20869.1"/>
    </source>
</evidence>
<feature type="region of interest" description="Disordered" evidence="8">
    <location>
        <begin position="278"/>
        <end position="298"/>
    </location>
</feature>
<keyword evidence="5 10" id="KW-0560">Oxidoreductase</keyword>
<gene>
    <name evidence="10" type="ORF">EST38_g4987</name>
</gene>
<dbReference type="SUPFAM" id="SSF47571">
    <property type="entry name" value="Cloroperoxidase"/>
    <property type="match status" value="1"/>
</dbReference>
<proteinExistence type="inferred from homology"/>
<evidence type="ECO:0000256" key="4">
    <source>
        <dbReference type="ARBA" id="ARBA00022723"/>
    </source>
</evidence>
<accession>A0A4Q2DLN8</accession>
<comment type="caution">
    <text evidence="10">The sequence shown here is derived from an EMBL/GenBank/DDBJ whole genome shotgun (WGS) entry which is preliminary data.</text>
</comment>
<keyword evidence="11" id="KW-1185">Reference proteome</keyword>
<dbReference type="OrthoDB" id="407298at2759"/>
<evidence type="ECO:0000256" key="1">
    <source>
        <dbReference type="ARBA" id="ARBA00001970"/>
    </source>
</evidence>
<organism evidence="10 11">
    <name type="scientific">Candolleomyces aberdarensis</name>
    <dbReference type="NCBI Taxonomy" id="2316362"/>
    <lineage>
        <taxon>Eukaryota</taxon>
        <taxon>Fungi</taxon>
        <taxon>Dikarya</taxon>
        <taxon>Basidiomycota</taxon>
        <taxon>Agaricomycotina</taxon>
        <taxon>Agaricomycetes</taxon>
        <taxon>Agaricomycetidae</taxon>
        <taxon>Agaricales</taxon>
        <taxon>Agaricineae</taxon>
        <taxon>Psathyrellaceae</taxon>
        <taxon>Candolleomyces</taxon>
    </lineage>
</organism>
<comment type="similarity">
    <text evidence="7">Belongs to the chloroperoxidase family.</text>
</comment>
<dbReference type="PANTHER" id="PTHR33577">
    <property type="entry name" value="STERIGMATOCYSTIN BIOSYNTHESIS PEROXIDASE STCC-RELATED"/>
    <property type="match status" value="1"/>
</dbReference>
<evidence type="ECO:0000256" key="5">
    <source>
        <dbReference type="ARBA" id="ARBA00023002"/>
    </source>
</evidence>
<comment type="cofactor">
    <cofactor evidence="1">
        <name>heme b</name>
        <dbReference type="ChEBI" id="CHEBI:60344"/>
    </cofactor>
</comment>
<dbReference type="GO" id="GO:0004601">
    <property type="term" value="F:peroxidase activity"/>
    <property type="evidence" value="ECO:0007669"/>
    <property type="project" value="UniProtKB-KW"/>
</dbReference>
<evidence type="ECO:0000256" key="8">
    <source>
        <dbReference type="SAM" id="MobiDB-lite"/>
    </source>
</evidence>
<evidence type="ECO:0000256" key="3">
    <source>
        <dbReference type="ARBA" id="ARBA00022617"/>
    </source>
</evidence>
<dbReference type="GO" id="GO:0046872">
    <property type="term" value="F:metal ion binding"/>
    <property type="evidence" value="ECO:0007669"/>
    <property type="project" value="UniProtKB-KW"/>
</dbReference>
<dbReference type="InterPro" id="IPR036851">
    <property type="entry name" value="Chloroperoxidase-like_sf"/>
</dbReference>
<evidence type="ECO:0000256" key="6">
    <source>
        <dbReference type="ARBA" id="ARBA00023004"/>
    </source>
</evidence>
<evidence type="ECO:0000256" key="7">
    <source>
        <dbReference type="ARBA" id="ARBA00025795"/>
    </source>
</evidence>
<feature type="compositionally biased region" description="Low complexity" evidence="8">
    <location>
        <begin position="283"/>
        <end position="298"/>
    </location>
</feature>
<dbReference type="STRING" id="2316362.A0A4Q2DLN8"/>
<keyword evidence="3" id="KW-0349">Heme</keyword>
<dbReference type="PROSITE" id="PS51405">
    <property type="entry name" value="HEME_HALOPEROXIDASE"/>
    <property type="match status" value="1"/>
</dbReference>
<dbReference type="Gene3D" id="1.10.489.10">
    <property type="entry name" value="Chloroperoxidase-like"/>
    <property type="match status" value="1"/>
</dbReference>
<dbReference type="InterPro" id="IPR000028">
    <property type="entry name" value="Chloroperoxidase"/>
</dbReference>
<feature type="domain" description="Heme haloperoxidase family profile" evidence="9">
    <location>
        <begin position="48"/>
        <end position="258"/>
    </location>
</feature>
<name>A0A4Q2DLN8_9AGAR</name>
<evidence type="ECO:0000313" key="11">
    <source>
        <dbReference type="Proteomes" id="UP000290288"/>
    </source>
</evidence>
<dbReference type="EC" id="1.11.2.1" evidence="10"/>
<dbReference type="Pfam" id="PF01328">
    <property type="entry name" value="Peroxidase_2"/>
    <property type="match status" value="1"/>
</dbReference>
<dbReference type="PANTHER" id="PTHR33577:SF18">
    <property type="entry name" value="HEME HALOPEROXIDASE FAMILY PROFILE DOMAIN-CONTAINING PROTEIN"/>
    <property type="match status" value="1"/>
</dbReference>
<keyword evidence="2 10" id="KW-0575">Peroxidase</keyword>
<reference evidence="10 11" key="1">
    <citation type="submission" date="2019-01" db="EMBL/GenBank/DDBJ databases">
        <title>Draft genome sequence of Psathyrella aberdarensis IHI B618.</title>
        <authorList>
            <person name="Buettner E."/>
            <person name="Kellner H."/>
        </authorList>
    </citation>
    <scope>NUCLEOTIDE SEQUENCE [LARGE SCALE GENOMIC DNA]</scope>
    <source>
        <strain evidence="10 11">IHI B618</strain>
    </source>
</reference>
<sequence length="298" mass="32808">MAPSSFAKIALAAKVGVWDLYYTLANQVLPLRKVGSVTPEGHPGAGGKWPEFVPPKDGDSRCSCPALNAMANHGILPHDGKNISFEEMNHKIRATYNFGPSFCYFVPNYAAGMLNKTYGKDTFDLAELDLHNGIEHDASLIREDIYFEPDQSKPHVQFIKELLAEATGKDENGKAILTIEDLSRYSSKRRADARAKNPEFTLEKIHKTFGSSNASTLLTIFGGRVEDLETILLEERLPEGWESRILESYGLTIITFNAKTVNPVEKGIDEEKYLAEKKKAEEAAAGAPTEGEASSIAK</sequence>
<protein>
    <submittedName>
        <fullName evidence="10">Heme-thiolate peroxidase</fullName>
        <ecNumber evidence="10">1.11.2.1</ecNumber>
    </submittedName>
</protein>
<dbReference type="Proteomes" id="UP000290288">
    <property type="component" value="Unassembled WGS sequence"/>
</dbReference>
<keyword evidence="6" id="KW-0408">Iron</keyword>
<dbReference type="AlphaFoldDB" id="A0A4Q2DLN8"/>
<keyword evidence="4" id="KW-0479">Metal-binding</keyword>
<dbReference type="EMBL" id="SDEE01000130">
    <property type="protein sequence ID" value="RXW20869.1"/>
    <property type="molecule type" value="Genomic_DNA"/>
</dbReference>
<evidence type="ECO:0000259" key="9">
    <source>
        <dbReference type="PROSITE" id="PS51405"/>
    </source>
</evidence>
<evidence type="ECO:0000256" key="2">
    <source>
        <dbReference type="ARBA" id="ARBA00022559"/>
    </source>
</evidence>